<evidence type="ECO:0000256" key="11">
    <source>
        <dbReference type="ARBA" id="ARBA00022842"/>
    </source>
</evidence>
<dbReference type="InterPro" id="IPR020568">
    <property type="entry name" value="Ribosomal_Su5_D2-typ_SF"/>
</dbReference>
<dbReference type="Gene3D" id="3.30.70.890">
    <property type="entry name" value="GHMP kinase, C-terminal domain"/>
    <property type="match status" value="1"/>
</dbReference>
<dbReference type="GO" id="GO:0004496">
    <property type="term" value="F:mevalonate kinase activity"/>
    <property type="evidence" value="ECO:0007669"/>
    <property type="project" value="UniProtKB-EC"/>
</dbReference>
<dbReference type="OrthoDB" id="1652964at2759"/>
<dbReference type="EMBL" id="JANBPU010000035">
    <property type="protein sequence ID" value="KAJ1918917.1"/>
    <property type="molecule type" value="Genomic_DNA"/>
</dbReference>
<keyword evidence="16 19" id="KW-0753">Steroid metabolism</keyword>
<keyword evidence="11" id="KW-0460">Magnesium</keyword>
<dbReference type="GO" id="GO:0046872">
    <property type="term" value="F:metal ion binding"/>
    <property type="evidence" value="ECO:0007669"/>
    <property type="project" value="UniProtKB-KW"/>
</dbReference>
<reference evidence="22" key="1">
    <citation type="submission" date="2022-07" db="EMBL/GenBank/DDBJ databases">
        <title>Phylogenomic reconstructions and comparative analyses of Kickxellomycotina fungi.</title>
        <authorList>
            <person name="Reynolds N.K."/>
            <person name="Stajich J.E."/>
            <person name="Barry K."/>
            <person name="Grigoriev I.V."/>
            <person name="Crous P."/>
            <person name="Smith M.E."/>
        </authorList>
    </citation>
    <scope>NUCLEOTIDE SEQUENCE</scope>
    <source>
        <strain evidence="22">NBRC 100468</strain>
    </source>
</reference>
<dbReference type="SUPFAM" id="SSF54211">
    <property type="entry name" value="Ribosomal protein S5 domain 2-like"/>
    <property type="match status" value="1"/>
</dbReference>
<evidence type="ECO:0000256" key="9">
    <source>
        <dbReference type="ARBA" id="ARBA00022777"/>
    </source>
</evidence>
<dbReference type="Pfam" id="PF00288">
    <property type="entry name" value="GHMP_kinases_N"/>
    <property type="match status" value="1"/>
</dbReference>
<dbReference type="AlphaFoldDB" id="A0A9W8DUK2"/>
<evidence type="ECO:0000256" key="19">
    <source>
        <dbReference type="RuleBase" id="RU363087"/>
    </source>
</evidence>
<sequence length="442" mass="47447">MTYSTAPDSKAFVISAPAKTILFGEHAVVYGKAAVATSMDLRTYTLIVPTLNDTTISIDFTDLGEKVSLNSTALPSLSAKDLEHPLKIEEHVFNKVKLPEGHARAALLAFIYLYSCIVPQSLRSHGFKITFKSFIPVGAGLGSSASFSVCAATALLQYAGLIALGQGPIPSDHLALINKWAFGAEQVIHGNPSGIDNTVCTYGGFIRFQKERPLQKIQTKFPLNVILTNTLVPKNTKALVAGVRTLWEKHRSVIDPIFESIHHIAVAGSEMFISAPDPTLVTDPVSFKTSQRAFEEDVEDLVKLNHDLLATLRVSHPSLETVVNTTKEFSFSTKLTGAGGGGCALTLVPHSAENFKIDACKAALKEYGFDCYRTTAGGGGVQAIEAPHDKLAAWMSSDHQNSSSSFVLLSQDEMKNILSAGLGANGLESSEKYQMPIGASHL</sequence>
<dbReference type="PANTHER" id="PTHR43290">
    <property type="entry name" value="MEVALONATE KINASE"/>
    <property type="match status" value="1"/>
</dbReference>
<dbReference type="InterPro" id="IPR036554">
    <property type="entry name" value="GHMP_kinase_C_sf"/>
</dbReference>
<dbReference type="GO" id="GO:0005829">
    <property type="term" value="C:cytosol"/>
    <property type="evidence" value="ECO:0007669"/>
    <property type="project" value="TreeGrafter"/>
</dbReference>
<dbReference type="PRINTS" id="PR00959">
    <property type="entry name" value="MEVGALKINASE"/>
</dbReference>
<dbReference type="Proteomes" id="UP001150538">
    <property type="component" value="Unassembled WGS sequence"/>
</dbReference>
<evidence type="ECO:0000256" key="2">
    <source>
        <dbReference type="ARBA" id="ARBA00006495"/>
    </source>
</evidence>
<keyword evidence="6 19" id="KW-0808">Transferase</keyword>
<dbReference type="InterPro" id="IPR006204">
    <property type="entry name" value="GHMP_kinase_N_dom"/>
</dbReference>
<keyword evidence="13 19" id="KW-0756">Sterol biosynthesis</keyword>
<organism evidence="22 23">
    <name type="scientific">Mycoemilia scoparia</name>
    <dbReference type="NCBI Taxonomy" id="417184"/>
    <lineage>
        <taxon>Eukaryota</taxon>
        <taxon>Fungi</taxon>
        <taxon>Fungi incertae sedis</taxon>
        <taxon>Zoopagomycota</taxon>
        <taxon>Kickxellomycotina</taxon>
        <taxon>Kickxellomycetes</taxon>
        <taxon>Kickxellales</taxon>
        <taxon>Kickxellaceae</taxon>
        <taxon>Mycoemilia</taxon>
    </lineage>
</organism>
<dbReference type="Gene3D" id="3.30.230.10">
    <property type="match status" value="1"/>
</dbReference>
<feature type="domain" description="GHMP kinase C-terminal" evidence="21">
    <location>
        <begin position="296"/>
        <end position="358"/>
    </location>
</feature>
<dbReference type="InterPro" id="IPR014721">
    <property type="entry name" value="Ribsml_uS5_D2-typ_fold_subgr"/>
</dbReference>
<keyword evidence="9 19" id="KW-0418">Kinase</keyword>
<feature type="domain" description="GHMP kinase N-terminal" evidence="20">
    <location>
        <begin position="123"/>
        <end position="204"/>
    </location>
</feature>
<keyword evidence="14 19" id="KW-0443">Lipid metabolism</keyword>
<evidence type="ECO:0000256" key="16">
    <source>
        <dbReference type="ARBA" id="ARBA00023221"/>
    </source>
</evidence>
<keyword evidence="23" id="KW-1185">Reference proteome</keyword>
<evidence type="ECO:0000256" key="17">
    <source>
        <dbReference type="ARBA" id="ARBA00029310"/>
    </source>
</evidence>
<dbReference type="PANTHER" id="PTHR43290:SF2">
    <property type="entry name" value="MEVALONATE KINASE"/>
    <property type="match status" value="1"/>
</dbReference>
<comment type="caution">
    <text evidence="22">The sequence shown here is derived from an EMBL/GenBank/DDBJ whole genome shotgun (WGS) entry which is preliminary data.</text>
</comment>
<evidence type="ECO:0000256" key="12">
    <source>
        <dbReference type="ARBA" id="ARBA00022955"/>
    </source>
</evidence>
<accession>A0A9W8DUK2</accession>
<keyword evidence="4 19" id="KW-0963">Cytoplasm</keyword>
<dbReference type="NCBIfam" id="TIGR00549">
    <property type="entry name" value="mevalon_kin"/>
    <property type="match status" value="1"/>
</dbReference>
<evidence type="ECO:0000313" key="22">
    <source>
        <dbReference type="EMBL" id="KAJ1918917.1"/>
    </source>
</evidence>
<keyword evidence="7" id="KW-0479">Metal-binding</keyword>
<keyword evidence="12 19" id="KW-0752">Steroid biosynthesis</keyword>
<dbReference type="InterPro" id="IPR013750">
    <property type="entry name" value="GHMP_kinase_C_dom"/>
</dbReference>
<evidence type="ECO:0000259" key="21">
    <source>
        <dbReference type="Pfam" id="PF08544"/>
    </source>
</evidence>
<keyword evidence="15 19" id="KW-1207">Sterol metabolism</keyword>
<comment type="subcellular location">
    <subcellularLocation>
        <location evidence="1 19">Cytoplasm</location>
    </subcellularLocation>
</comment>
<protein>
    <recommendedName>
        <fullName evidence="3 19">Mevalonate kinase</fullName>
        <shortName evidence="19">MK</shortName>
        <ecNumber evidence="3 19">2.7.1.36</ecNumber>
    </recommendedName>
</protein>
<comment type="similarity">
    <text evidence="2 19">Belongs to the GHMP kinase family. Mevalonate kinase subfamily.</text>
</comment>
<comment type="pathway">
    <text evidence="18 19">Isoprenoid biosynthesis; isopentenyl diphosphate biosynthesis via mevalonate pathway; isopentenyl diphosphate from (R)-mevalonate: step 1/3.</text>
</comment>
<keyword evidence="5 19" id="KW-0444">Lipid biosynthesis</keyword>
<dbReference type="GO" id="GO:0005524">
    <property type="term" value="F:ATP binding"/>
    <property type="evidence" value="ECO:0007669"/>
    <property type="project" value="UniProtKB-KW"/>
</dbReference>
<dbReference type="GO" id="GO:0016126">
    <property type="term" value="P:sterol biosynthetic process"/>
    <property type="evidence" value="ECO:0007669"/>
    <property type="project" value="UniProtKB-KW"/>
</dbReference>
<evidence type="ECO:0000256" key="13">
    <source>
        <dbReference type="ARBA" id="ARBA00023011"/>
    </source>
</evidence>
<dbReference type="InterPro" id="IPR006205">
    <property type="entry name" value="Mev_gal_kin"/>
</dbReference>
<comment type="catalytic activity">
    <reaction evidence="17">
        <text>(R)-mevalonate + ATP = (R)-5-phosphomevalonate + ADP + H(+)</text>
        <dbReference type="Rhea" id="RHEA:17065"/>
        <dbReference type="ChEBI" id="CHEBI:15378"/>
        <dbReference type="ChEBI" id="CHEBI:30616"/>
        <dbReference type="ChEBI" id="CHEBI:36464"/>
        <dbReference type="ChEBI" id="CHEBI:58146"/>
        <dbReference type="ChEBI" id="CHEBI:456216"/>
        <dbReference type="EC" id="2.7.1.36"/>
    </reaction>
    <physiologicalReaction direction="left-to-right" evidence="17">
        <dbReference type="Rhea" id="RHEA:17066"/>
    </physiologicalReaction>
</comment>
<evidence type="ECO:0000256" key="18">
    <source>
        <dbReference type="ARBA" id="ARBA00029438"/>
    </source>
</evidence>
<evidence type="ECO:0000256" key="15">
    <source>
        <dbReference type="ARBA" id="ARBA00023166"/>
    </source>
</evidence>
<dbReference type="PROSITE" id="PS00627">
    <property type="entry name" value="GHMP_KINASES_ATP"/>
    <property type="match status" value="1"/>
</dbReference>
<dbReference type="FunFam" id="3.30.70.890:FF:000003">
    <property type="entry name" value="Mevalonate kinase"/>
    <property type="match status" value="1"/>
</dbReference>
<evidence type="ECO:0000256" key="4">
    <source>
        <dbReference type="ARBA" id="ARBA00022490"/>
    </source>
</evidence>
<gene>
    <name evidence="22" type="primary">ERG12</name>
    <name evidence="22" type="ORF">H4219_002273</name>
</gene>
<evidence type="ECO:0000256" key="10">
    <source>
        <dbReference type="ARBA" id="ARBA00022840"/>
    </source>
</evidence>
<keyword evidence="8 19" id="KW-0547">Nucleotide-binding</keyword>
<evidence type="ECO:0000259" key="20">
    <source>
        <dbReference type="Pfam" id="PF00288"/>
    </source>
</evidence>
<dbReference type="Pfam" id="PF08544">
    <property type="entry name" value="GHMP_kinases_C"/>
    <property type="match status" value="1"/>
</dbReference>
<keyword evidence="10 19" id="KW-0067">ATP-binding</keyword>
<dbReference type="InterPro" id="IPR006203">
    <property type="entry name" value="GHMP_knse_ATP-bd_CS"/>
</dbReference>
<evidence type="ECO:0000256" key="5">
    <source>
        <dbReference type="ARBA" id="ARBA00022516"/>
    </source>
</evidence>
<comment type="function">
    <text evidence="19">Mevalonate kinase; part of the second module of ergosterol biosynthesis pathway that includes the middle steps of the pathway. The second module is carried out in the vacuole and involves the formation of farnesyl diphosphate, which is also an important intermediate in the biosynthesis of ubiquinone, dolichol, heme and prenylated proteins.</text>
</comment>
<evidence type="ECO:0000256" key="7">
    <source>
        <dbReference type="ARBA" id="ARBA00022723"/>
    </source>
</evidence>
<evidence type="ECO:0000256" key="3">
    <source>
        <dbReference type="ARBA" id="ARBA00012103"/>
    </source>
</evidence>
<evidence type="ECO:0000256" key="1">
    <source>
        <dbReference type="ARBA" id="ARBA00004496"/>
    </source>
</evidence>
<dbReference type="EC" id="2.7.1.36" evidence="3 19"/>
<dbReference type="SUPFAM" id="SSF55060">
    <property type="entry name" value="GHMP Kinase, C-terminal domain"/>
    <property type="match status" value="1"/>
</dbReference>
<evidence type="ECO:0000256" key="14">
    <source>
        <dbReference type="ARBA" id="ARBA00023098"/>
    </source>
</evidence>
<name>A0A9W8DUK2_9FUNG</name>
<evidence type="ECO:0000313" key="23">
    <source>
        <dbReference type="Proteomes" id="UP001150538"/>
    </source>
</evidence>
<evidence type="ECO:0000256" key="6">
    <source>
        <dbReference type="ARBA" id="ARBA00022679"/>
    </source>
</evidence>
<evidence type="ECO:0000256" key="8">
    <source>
        <dbReference type="ARBA" id="ARBA00022741"/>
    </source>
</evidence>
<dbReference type="GO" id="GO:0019287">
    <property type="term" value="P:isopentenyl diphosphate biosynthetic process, mevalonate pathway"/>
    <property type="evidence" value="ECO:0007669"/>
    <property type="project" value="TreeGrafter"/>
</dbReference>
<proteinExistence type="inferred from homology"/>